<organism evidence="2 3">
    <name type="scientific">Collybiopsis luxurians FD-317 M1</name>
    <dbReference type="NCBI Taxonomy" id="944289"/>
    <lineage>
        <taxon>Eukaryota</taxon>
        <taxon>Fungi</taxon>
        <taxon>Dikarya</taxon>
        <taxon>Basidiomycota</taxon>
        <taxon>Agaricomycotina</taxon>
        <taxon>Agaricomycetes</taxon>
        <taxon>Agaricomycetidae</taxon>
        <taxon>Agaricales</taxon>
        <taxon>Marasmiineae</taxon>
        <taxon>Omphalotaceae</taxon>
        <taxon>Collybiopsis</taxon>
        <taxon>Collybiopsis luxurians</taxon>
    </lineage>
</organism>
<dbReference type="AlphaFoldDB" id="A0A0D0BAQ6"/>
<dbReference type="OrthoDB" id="3223099at2759"/>
<feature type="region of interest" description="Disordered" evidence="1">
    <location>
        <begin position="54"/>
        <end position="87"/>
    </location>
</feature>
<name>A0A0D0BAQ6_9AGAR</name>
<feature type="region of interest" description="Disordered" evidence="1">
    <location>
        <begin position="128"/>
        <end position="168"/>
    </location>
</feature>
<gene>
    <name evidence="2" type="ORF">GYMLUDRAFT_43420</name>
</gene>
<dbReference type="Proteomes" id="UP000053593">
    <property type="component" value="Unassembled WGS sequence"/>
</dbReference>
<proteinExistence type="predicted"/>
<evidence type="ECO:0008006" key="4">
    <source>
        <dbReference type="Google" id="ProtNLM"/>
    </source>
</evidence>
<protein>
    <recommendedName>
        <fullName evidence="4">BTB domain-containing protein</fullName>
    </recommendedName>
</protein>
<keyword evidence="3" id="KW-1185">Reference proteome</keyword>
<evidence type="ECO:0000256" key="1">
    <source>
        <dbReference type="SAM" id="MobiDB-lite"/>
    </source>
</evidence>
<dbReference type="HOGENOM" id="CLU_544058_0_0_1"/>
<evidence type="ECO:0000313" key="3">
    <source>
        <dbReference type="Proteomes" id="UP000053593"/>
    </source>
</evidence>
<accession>A0A0D0BAQ6</accession>
<reference evidence="2 3" key="1">
    <citation type="submission" date="2014-04" db="EMBL/GenBank/DDBJ databases">
        <title>Evolutionary Origins and Diversification of the Mycorrhizal Mutualists.</title>
        <authorList>
            <consortium name="DOE Joint Genome Institute"/>
            <consortium name="Mycorrhizal Genomics Consortium"/>
            <person name="Kohler A."/>
            <person name="Kuo A."/>
            <person name="Nagy L.G."/>
            <person name="Floudas D."/>
            <person name="Copeland A."/>
            <person name="Barry K.W."/>
            <person name="Cichocki N."/>
            <person name="Veneault-Fourrey C."/>
            <person name="LaButti K."/>
            <person name="Lindquist E.A."/>
            <person name="Lipzen A."/>
            <person name="Lundell T."/>
            <person name="Morin E."/>
            <person name="Murat C."/>
            <person name="Riley R."/>
            <person name="Ohm R."/>
            <person name="Sun H."/>
            <person name="Tunlid A."/>
            <person name="Henrissat B."/>
            <person name="Grigoriev I.V."/>
            <person name="Hibbett D.S."/>
            <person name="Martin F."/>
        </authorList>
    </citation>
    <scope>NUCLEOTIDE SEQUENCE [LARGE SCALE GENOMIC DNA]</scope>
    <source>
        <strain evidence="2 3">FD-317 M1</strain>
    </source>
</reference>
<evidence type="ECO:0000313" key="2">
    <source>
        <dbReference type="EMBL" id="KIK60800.1"/>
    </source>
</evidence>
<sequence length="501" mass="54948">MRDLTSTPYIGDVQQTIAAQDAEWTAQNNTLPIQSPNSTVTSDSRISTVAATPVLSPTSTDSSTLRFTQPHSDAPVTTPSHPSSTLPLISPLIHPALPLAREYNTPSPGITSAISDSLSQLPQSLRNGLASPTIPMRPSSLPRSFRRTQYHPESDESSEASYVPDRRTPRVRWDLPEVPPVSAPPSTAPAHPGLITPLWTSTPPGLSAFPLVAPNTAAPTPPWYHTPHPLPLFPHLPSHGMNRPFQTHSDLQGGGVSVNSSPAPHHRPIPELTPGAPYMESHPLPTNLGAENLRHTFGQPQYGPQGVYTYSEQIHGRFFLQDGNIDFRVNNVLFRVHRHFFFPNAKALLIMGPMLPSVIDLTAFGFSPSDFALLLSIIYPRTFGTYEIHGVDGWSTVLKVATALNMRDIRNLAIKQLAEIAPPADRIMMAKKYHVQSWMIPAFKELCASTEPISEEEGHKLGVEGLIKLAQMKHELQKNIGNYLDSGRVDQMVRGLIDSEM</sequence>
<dbReference type="EMBL" id="KN834773">
    <property type="protein sequence ID" value="KIK60800.1"/>
    <property type="molecule type" value="Genomic_DNA"/>
</dbReference>